<evidence type="ECO:0000313" key="4">
    <source>
        <dbReference type="Proteomes" id="UP000799118"/>
    </source>
</evidence>
<evidence type="ECO:0000259" key="2">
    <source>
        <dbReference type="Pfam" id="PF14780"/>
    </source>
</evidence>
<organism evidence="3 4">
    <name type="scientific">Gymnopus androsaceus JB14</name>
    <dbReference type="NCBI Taxonomy" id="1447944"/>
    <lineage>
        <taxon>Eukaryota</taxon>
        <taxon>Fungi</taxon>
        <taxon>Dikarya</taxon>
        <taxon>Basidiomycota</taxon>
        <taxon>Agaricomycotina</taxon>
        <taxon>Agaricomycetes</taxon>
        <taxon>Agaricomycetidae</taxon>
        <taxon>Agaricales</taxon>
        <taxon>Marasmiineae</taxon>
        <taxon>Omphalotaceae</taxon>
        <taxon>Gymnopus</taxon>
    </lineage>
</organism>
<evidence type="ECO:0000256" key="1">
    <source>
        <dbReference type="SAM" id="MobiDB-lite"/>
    </source>
</evidence>
<dbReference type="InterPro" id="IPR027951">
    <property type="entry name" value="Nepro_N"/>
</dbReference>
<protein>
    <recommendedName>
        <fullName evidence="2">Nucleolus and neural progenitor protein-like N-terminal domain-containing protein</fullName>
    </recommendedName>
</protein>
<proteinExistence type="predicted"/>
<sequence>MSPTVNRRRAPPSAALTERGSLQKAHHATVDSVLKDFKLLSRRLSTMATAMADETQILDRLHYKSKNQHRSSLFSRRVSEVRRYSHRLEDFQICGLVDDLRQSFFGKMEGSNHKQMKGSWSHYPDELYVSHVRANMGSVLMLLKKTHTVLCKAFKSFSLAMQTGAFIQLILTLTAITSRLATLVEEMIELVKLVIPVVDRVLAIFKLEITGTEKLTEPATSRSALTMLPESSVKPLVTIERKVLVKPSAVRSGEQPRKKKKIKKDAIDDIFGF</sequence>
<dbReference type="OrthoDB" id="114080at2759"/>
<keyword evidence="4" id="KW-1185">Reference proteome</keyword>
<feature type="compositionally biased region" description="Basic residues" evidence="1">
    <location>
        <begin position="1"/>
        <end position="10"/>
    </location>
</feature>
<dbReference type="PANTHER" id="PTHR34786">
    <property type="entry name" value="OS09G0504900 PROTEIN"/>
    <property type="match status" value="1"/>
</dbReference>
<dbReference type="Pfam" id="PF14780">
    <property type="entry name" value="NEPRO_N"/>
    <property type="match status" value="1"/>
</dbReference>
<accession>A0A6A4GNX6</accession>
<dbReference type="PANTHER" id="PTHR34786:SF1">
    <property type="entry name" value="OS09G0504900 PROTEIN"/>
    <property type="match status" value="1"/>
</dbReference>
<dbReference type="AlphaFoldDB" id="A0A6A4GNX6"/>
<name>A0A6A4GNX6_9AGAR</name>
<dbReference type="Proteomes" id="UP000799118">
    <property type="component" value="Unassembled WGS sequence"/>
</dbReference>
<feature type="region of interest" description="Disordered" evidence="1">
    <location>
        <begin position="1"/>
        <end position="22"/>
    </location>
</feature>
<dbReference type="EMBL" id="ML769797">
    <property type="protein sequence ID" value="KAE9387489.1"/>
    <property type="molecule type" value="Genomic_DNA"/>
</dbReference>
<evidence type="ECO:0000313" key="3">
    <source>
        <dbReference type="EMBL" id="KAE9387489.1"/>
    </source>
</evidence>
<reference evidence="3" key="1">
    <citation type="journal article" date="2019" name="Environ. Microbiol.">
        <title>Fungal ecological strategies reflected in gene transcription - a case study of two litter decomposers.</title>
        <authorList>
            <person name="Barbi F."/>
            <person name="Kohler A."/>
            <person name="Barry K."/>
            <person name="Baskaran P."/>
            <person name="Daum C."/>
            <person name="Fauchery L."/>
            <person name="Ihrmark K."/>
            <person name="Kuo A."/>
            <person name="LaButti K."/>
            <person name="Lipzen A."/>
            <person name="Morin E."/>
            <person name="Grigoriev I.V."/>
            <person name="Henrissat B."/>
            <person name="Lindahl B."/>
            <person name="Martin F."/>
        </authorList>
    </citation>
    <scope>NUCLEOTIDE SEQUENCE</scope>
    <source>
        <strain evidence="3">JB14</strain>
    </source>
</reference>
<gene>
    <name evidence="3" type="ORF">BT96DRAFT_927583</name>
</gene>
<feature type="domain" description="Nucleolus and neural progenitor protein-like N-terminal" evidence="2">
    <location>
        <begin position="7"/>
        <end position="188"/>
    </location>
</feature>